<sequence length="221" mass="25440">MRKIQSFVKRSGRLTASQEKGLTELWDDYAIEPQGVLDFAKIFGNNNDVALEIGFGNGDTLVAMAQENPELNYVGIEVYEAGIGRLINSAYIKQLSNLKVMRGDAVEFLNDNIADNSLARFQLFFPDPWHKKKHHKRRIVQQDFLSLLTKKLKIGSICHMATDWQDYAQQMMEMLEANKNFKNTQSAHTYTPRPEFRPLSKFEKRGNKLGHGVWDLIFTNR</sequence>
<dbReference type="EC" id="2.1.1.33" evidence="7"/>
<feature type="binding site" evidence="7">
    <location>
        <position position="104"/>
    </location>
    <ligand>
        <name>S-adenosyl-L-methionine</name>
        <dbReference type="ChEBI" id="CHEBI:59789"/>
    </ligand>
</feature>
<comment type="catalytic activity">
    <reaction evidence="1 7">
        <text>guanosine(46) in tRNA + S-adenosyl-L-methionine = N(7)-methylguanosine(46) in tRNA + S-adenosyl-L-homocysteine</text>
        <dbReference type="Rhea" id="RHEA:42708"/>
        <dbReference type="Rhea" id="RHEA-COMP:10188"/>
        <dbReference type="Rhea" id="RHEA-COMP:10189"/>
        <dbReference type="ChEBI" id="CHEBI:57856"/>
        <dbReference type="ChEBI" id="CHEBI:59789"/>
        <dbReference type="ChEBI" id="CHEBI:74269"/>
        <dbReference type="ChEBI" id="CHEBI:74480"/>
        <dbReference type="EC" id="2.1.1.33"/>
    </reaction>
</comment>
<dbReference type="PANTHER" id="PTHR23417:SF14">
    <property type="entry name" value="PENTACOTRIPEPTIDE-REPEAT REGION OF PRORP DOMAIN-CONTAINING PROTEIN"/>
    <property type="match status" value="1"/>
</dbReference>
<dbReference type="GO" id="GO:0008176">
    <property type="term" value="F:tRNA (guanine(46)-N7)-methyltransferase activity"/>
    <property type="evidence" value="ECO:0007669"/>
    <property type="project" value="UniProtKB-UniRule"/>
</dbReference>
<evidence type="ECO:0000313" key="9">
    <source>
        <dbReference type="Proteomes" id="UP000198559"/>
    </source>
</evidence>
<dbReference type="SUPFAM" id="SSF53335">
    <property type="entry name" value="S-adenosyl-L-methionine-dependent methyltransferases"/>
    <property type="match status" value="1"/>
</dbReference>
<comment type="function">
    <text evidence="2 7">Catalyzes the formation of N(7)-methylguanine at position 46 (m7G46) in tRNA.</text>
</comment>
<reference evidence="9" key="1">
    <citation type="submission" date="2016-06" db="EMBL/GenBank/DDBJ databases">
        <authorList>
            <person name="Petersen J."/>
            <person name="Sayavedra L."/>
        </authorList>
    </citation>
    <scope>NUCLEOTIDE SEQUENCE [LARGE SCALE GENOMIC DNA]</scope>
    <source>
        <strain evidence="9">BazSymB</strain>
    </source>
</reference>
<evidence type="ECO:0000313" key="8">
    <source>
        <dbReference type="EMBL" id="SEH93497.1"/>
    </source>
</evidence>
<evidence type="ECO:0000256" key="3">
    <source>
        <dbReference type="ARBA" id="ARBA00022603"/>
    </source>
</evidence>
<keyword evidence="6 7" id="KW-0819">tRNA processing</keyword>
<dbReference type="InterPro" id="IPR055361">
    <property type="entry name" value="tRNA_methyltr_TrmB_bact"/>
</dbReference>
<evidence type="ECO:0000256" key="6">
    <source>
        <dbReference type="ARBA" id="ARBA00022694"/>
    </source>
</evidence>
<feature type="binding site" evidence="7">
    <location>
        <position position="131"/>
    </location>
    <ligand>
        <name>substrate</name>
    </ligand>
</feature>
<evidence type="ECO:0000256" key="2">
    <source>
        <dbReference type="ARBA" id="ARBA00003015"/>
    </source>
</evidence>
<dbReference type="EMBL" id="CVUD02000249">
    <property type="protein sequence ID" value="SEH93497.1"/>
    <property type="molecule type" value="Genomic_DNA"/>
</dbReference>
<proteinExistence type="inferred from homology"/>
<protein>
    <recommendedName>
        <fullName evidence="7">tRNA (guanine-N(7)-)-methyltransferase</fullName>
        <ecNumber evidence="7">2.1.1.33</ecNumber>
    </recommendedName>
    <alternativeName>
        <fullName evidence="7">tRNA (guanine(46)-N(7))-methyltransferase</fullName>
    </alternativeName>
    <alternativeName>
        <fullName evidence="7">tRNA(m7G46)-methyltransferase</fullName>
    </alternativeName>
</protein>
<dbReference type="InterPro" id="IPR003358">
    <property type="entry name" value="tRNA_(Gua-N-7)_MeTrfase_Trmb"/>
</dbReference>
<evidence type="ECO:0000256" key="4">
    <source>
        <dbReference type="ARBA" id="ARBA00022679"/>
    </source>
</evidence>
<dbReference type="PROSITE" id="PS51625">
    <property type="entry name" value="SAM_MT_TRMB"/>
    <property type="match status" value="1"/>
</dbReference>
<dbReference type="GO" id="GO:0043527">
    <property type="term" value="C:tRNA methyltransferase complex"/>
    <property type="evidence" value="ECO:0007669"/>
    <property type="project" value="TreeGrafter"/>
</dbReference>
<comment type="pathway">
    <text evidence="7">tRNA modification; N(7)-methylguanine-tRNA biosynthesis.</text>
</comment>
<dbReference type="Pfam" id="PF02390">
    <property type="entry name" value="Methyltransf_4"/>
    <property type="match status" value="1"/>
</dbReference>
<dbReference type="HAMAP" id="MF_01057">
    <property type="entry name" value="tRNA_methyltr_TrmB"/>
    <property type="match status" value="1"/>
</dbReference>
<evidence type="ECO:0000256" key="5">
    <source>
        <dbReference type="ARBA" id="ARBA00022691"/>
    </source>
</evidence>
<evidence type="ECO:0000256" key="1">
    <source>
        <dbReference type="ARBA" id="ARBA00000142"/>
    </source>
</evidence>
<keyword evidence="5 7" id="KW-0949">S-adenosyl-L-methionine</keyword>
<gene>
    <name evidence="7" type="primary">trmB</name>
    <name evidence="8" type="ORF">BAZSYMB_SCAFFOLD00022_6</name>
</gene>
<dbReference type="AlphaFoldDB" id="A0A1H6M7L2"/>
<feature type="binding site" evidence="7">
    <location>
        <position position="77"/>
    </location>
    <ligand>
        <name>S-adenosyl-L-methionine</name>
        <dbReference type="ChEBI" id="CHEBI:59789"/>
    </ligand>
</feature>
<dbReference type="InterPro" id="IPR029063">
    <property type="entry name" value="SAM-dependent_MTases_sf"/>
</dbReference>
<dbReference type="PANTHER" id="PTHR23417">
    <property type="entry name" value="3-DEOXY-D-MANNO-OCTULOSONIC-ACID TRANSFERASE/TRNA GUANINE-N 7 - -METHYLTRANSFERASE"/>
    <property type="match status" value="1"/>
</dbReference>
<feature type="binding site" evidence="7">
    <location>
        <position position="163"/>
    </location>
    <ligand>
        <name>substrate</name>
    </ligand>
</feature>
<comment type="similarity">
    <text evidence="7">Belongs to the class I-like SAM-binding methyltransferase superfamily. TrmB family.</text>
</comment>
<organism evidence="8 9">
    <name type="scientific">Bathymodiolus azoricus thioautotrophic gill symbiont</name>
    <dbReference type="NCBI Taxonomy" id="235205"/>
    <lineage>
        <taxon>Bacteria</taxon>
        <taxon>Pseudomonadati</taxon>
        <taxon>Pseudomonadota</taxon>
        <taxon>Gammaproteobacteria</taxon>
        <taxon>sulfur-oxidizing symbionts</taxon>
    </lineage>
</organism>
<feature type="binding site" evidence="7">
    <location>
        <position position="127"/>
    </location>
    <ligand>
        <name>S-adenosyl-L-methionine</name>
        <dbReference type="ChEBI" id="CHEBI:59789"/>
    </ligand>
</feature>
<dbReference type="NCBIfam" id="TIGR00091">
    <property type="entry name" value="tRNA (guanosine(46)-N7)-methyltransferase TrmB"/>
    <property type="match status" value="1"/>
</dbReference>
<accession>A0A1H6M7L2</accession>
<dbReference type="STRING" id="235205.BAZSYMB_SCAFFOLD00022_6"/>
<dbReference type="Proteomes" id="UP000198559">
    <property type="component" value="Unassembled WGS sequence"/>
</dbReference>
<dbReference type="RefSeq" id="WP_139682997.1">
    <property type="nucleotide sequence ID" value="NZ_CAESAP020000235.1"/>
</dbReference>
<comment type="caution">
    <text evidence="7">Lacks conserved residue(s) required for the propagation of feature annotation.</text>
</comment>
<dbReference type="Gene3D" id="3.40.50.150">
    <property type="entry name" value="Vaccinia Virus protein VP39"/>
    <property type="match status" value="1"/>
</dbReference>
<name>A0A1H6M7L2_9GAMM</name>
<keyword evidence="3 7" id="KW-0489">Methyltransferase</keyword>
<keyword evidence="4 7" id="KW-0808">Transferase</keyword>
<evidence type="ECO:0000256" key="7">
    <source>
        <dbReference type="HAMAP-Rule" id="MF_01057"/>
    </source>
</evidence>
<feature type="binding site" evidence="7">
    <location>
        <position position="52"/>
    </location>
    <ligand>
        <name>S-adenosyl-L-methionine</name>
        <dbReference type="ChEBI" id="CHEBI:59789"/>
    </ligand>
</feature>
<dbReference type="UniPathway" id="UPA00989"/>